<dbReference type="Gene3D" id="3.30.460.10">
    <property type="entry name" value="Beta Polymerase, domain 2"/>
    <property type="match status" value="1"/>
</dbReference>
<evidence type="ECO:0000313" key="2">
    <source>
        <dbReference type="Proteomes" id="UP001595710"/>
    </source>
</evidence>
<dbReference type="Proteomes" id="UP001595710">
    <property type="component" value="Unassembled WGS sequence"/>
</dbReference>
<dbReference type="EMBL" id="JBHRYN010000008">
    <property type="protein sequence ID" value="MFC3701296.1"/>
    <property type="molecule type" value="Genomic_DNA"/>
</dbReference>
<dbReference type="SUPFAM" id="SSF81301">
    <property type="entry name" value="Nucleotidyltransferase"/>
    <property type="match status" value="1"/>
</dbReference>
<evidence type="ECO:0000313" key="1">
    <source>
        <dbReference type="EMBL" id="MFC3701296.1"/>
    </source>
</evidence>
<organism evidence="1 2">
    <name type="scientific">Reinekea marina</name>
    <dbReference type="NCBI Taxonomy" id="1310421"/>
    <lineage>
        <taxon>Bacteria</taxon>
        <taxon>Pseudomonadati</taxon>
        <taxon>Pseudomonadota</taxon>
        <taxon>Gammaproteobacteria</taxon>
        <taxon>Oceanospirillales</taxon>
        <taxon>Saccharospirillaceae</taxon>
        <taxon>Reinekea</taxon>
    </lineage>
</organism>
<dbReference type="RefSeq" id="WP_290282701.1">
    <property type="nucleotide sequence ID" value="NZ_JAUFQI010000001.1"/>
</dbReference>
<accession>A0ABV7WR50</accession>
<reference evidence="2" key="1">
    <citation type="journal article" date="2019" name="Int. J. Syst. Evol. Microbiol.">
        <title>The Global Catalogue of Microorganisms (GCM) 10K type strain sequencing project: providing services to taxonomists for standard genome sequencing and annotation.</title>
        <authorList>
            <consortium name="The Broad Institute Genomics Platform"/>
            <consortium name="The Broad Institute Genome Sequencing Center for Infectious Disease"/>
            <person name="Wu L."/>
            <person name="Ma J."/>
        </authorList>
    </citation>
    <scope>NUCLEOTIDE SEQUENCE [LARGE SCALE GENOMIC DNA]</scope>
    <source>
        <strain evidence="2">CECT 8288</strain>
    </source>
</reference>
<name>A0ABV7WR50_9GAMM</name>
<proteinExistence type="predicted"/>
<keyword evidence="2" id="KW-1185">Reference proteome</keyword>
<gene>
    <name evidence="1" type="ORF">ACFOND_06545</name>
</gene>
<dbReference type="InterPro" id="IPR043519">
    <property type="entry name" value="NT_sf"/>
</dbReference>
<comment type="caution">
    <text evidence="1">The sequence shown here is derived from an EMBL/GenBank/DDBJ whole genome shotgun (WGS) entry which is preliminary data.</text>
</comment>
<evidence type="ECO:0008006" key="3">
    <source>
        <dbReference type="Google" id="ProtNLM"/>
    </source>
</evidence>
<sequence length="255" mass="29133">MPTPNELIERLTQIGQSLKNTNAAYALLGLGSAGREQDRLDQYSDLDFFVIAKEQKKQSFLKDLSWLTQISPAGYYFQNTVDGFKFLYKDGIFCEFAIFEADELPSIPFSQGKVIWSESGFDTSLLHPTSTQGVYQRSDDIEWILGEALTNLYVGLGRYQRGEKLSAFKFVQSFALDRLIDLCHIQWTPKQNSQDIFMPDRRLENRFEAAEALIDQCAQGYSKTIESALAQLRWLEEHFEVNSAIAGEIRRLGKK</sequence>
<protein>
    <recommendedName>
        <fullName evidence="3">Streptomycin adenylyltransferase</fullName>
    </recommendedName>
</protein>